<proteinExistence type="predicted"/>
<reference evidence="2" key="1">
    <citation type="submission" date="2025-08" db="UniProtKB">
        <authorList>
            <consortium name="RefSeq"/>
        </authorList>
    </citation>
    <scope>IDENTIFICATION</scope>
</reference>
<keyword evidence="1" id="KW-1185">Reference proteome</keyword>
<gene>
    <name evidence="2" type="primary">LOC141411040</name>
</gene>
<organism evidence="1 2">
    <name type="scientific">Castor canadensis</name>
    <name type="common">American beaver</name>
    <dbReference type="NCBI Taxonomy" id="51338"/>
    <lineage>
        <taxon>Eukaryota</taxon>
        <taxon>Metazoa</taxon>
        <taxon>Chordata</taxon>
        <taxon>Craniata</taxon>
        <taxon>Vertebrata</taxon>
        <taxon>Euteleostomi</taxon>
        <taxon>Mammalia</taxon>
        <taxon>Eutheria</taxon>
        <taxon>Euarchontoglires</taxon>
        <taxon>Glires</taxon>
        <taxon>Rodentia</taxon>
        <taxon>Castorimorpha</taxon>
        <taxon>Castoridae</taxon>
        <taxon>Castor</taxon>
    </lineage>
</organism>
<sequence length="333" mass="34709">MSGTFSPARGDREGRGGAEGRSPSSTYITLQLLLRRGLAEPSRADHFAAAHGARLSGSGSGDRGTMGAGQTQTQTAPAGRAVDGTPLSPGRGGRAARDRASPTPVRRPEPKRSPRGPRTRRPPCSAPASAASGLRGTLPRHGAGAWSRALRLLGTGPPQSAFRRRHNAATHTQTRTHNAPARCPLRFACSRFRCARRDPVPGEGGSLLPAPEKRGGEKKLRSSGGQRPQGQVPSHRGSRRVGGEARGVAGPAGGATLQGSDPEDEGTRHGDQPDGGDGEPPEQSCQRAGSARFGRRTWLDPSVGHVSLTLPPFLGCSLPLILYLLKICPGHVG</sequence>
<dbReference type="Proteomes" id="UP001732720">
    <property type="component" value="Chromosome 9"/>
</dbReference>
<protein>
    <submittedName>
        <fullName evidence="2">Uncharacterized protein</fullName>
    </submittedName>
</protein>
<name>A0AC58K278_CASCN</name>
<dbReference type="RefSeq" id="XP_073898911.1">
    <property type="nucleotide sequence ID" value="XM_074042810.1"/>
</dbReference>
<evidence type="ECO:0000313" key="2">
    <source>
        <dbReference type="RefSeq" id="XP_073898911.1"/>
    </source>
</evidence>
<evidence type="ECO:0000313" key="1">
    <source>
        <dbReference type="Proteomes" id="UP001732720"/>
    </source>
</evidence>
<accession>A0AC58K278</accession>